<keyword evidence="5 6" id="KW-0472">Membrane</keyword>
<organism evidence="7 8">
    <name type="scientific">Thauera phenylacetica B4P</name>
    <dbReference type="NCBI Taxonomy" id="1234382"/>
    <lineage>
        <taxon>Bacteria</taxon>
        <taxon>Pseudomonadati</taxon>
        <taxon>Pseudomonadota</taxon>
        <taxon>Betaproteobacteria</taxon>
        <taxon>Rhodocyclales</taxon>
        <taxon>Zoogloeaceae</taxon>
        <taxon>Thauera</taxon>
    </lineage>
</organism>
<feature type="transmembrane region" description="Helical" evidence="6">
    <location>
        <begin position="6"/>
        <end position="29"/>
    </location>
</feature>
<protein>
    <submittedName>
        <fullName evidence="7">Lysine exporter LysE/YggA</fullName>
    </submittedName>
</protein>
<dbReference type="GO" id="GO:0005886">
    <property type="term" value="C:plasma membrane"/>
    <property type="evidence" value="ECO:0007669"/>
    <property type="project" value="UniProtKB-SubCell"/>
</dbReference>
<dbReference type="PIRSF" id="PIRSF006324">
    <property type="entry name" value="LeuE"/>
    <property type="match status" value="1"/>
</dbReference>
<comment type="caution">
    <text evidence="7">The sequence shown here is derived from an EMBL/GenBank/DDBJ whole genome shotgun (WGS) entry which is preliminary data.</text>
</comment>
<evidence type="ECO:0000256" key="6">
    <source>
        <dbReference type="SAM" id="Phobius"/>
    </source>
</evidence>
<comment type="subcellular location">
    <subcellularLocation>
        <location evidence="1">Cell membrane</location>
        <topology evidence="1">Multi-pass membrane protein</topology>
    </subcellularLocation>
</comment>
<proteinExistence type="predicted"/>
<dbReference type="OrthoDB" id="9804822at2"/>
<evidence type="ECO:0000313" key="7">
    <source>
        <dbReference type="EMBL" id="ENO98861.1"/>
    </source>
</evidence>
<evidence type="ECO:0000256" key="5">
    <source>
        <dbReference type="ARBA" id="ARBA00023136"/>
    </source>
</evidence>
<dbReference type="GO" id="GO:0015171">
    <property type="term" value="F:amino acid transmembrane transporter activity"/>
    <property type="evidence" value="ECO:0007669"/>
    <property type="project" value="TreeGrafter"/>
</dbReference>
<dbReference type="PANTHER" id="PTHR30086:SF20">
    <property type="entry name" value="ARGININE EXPORTER PROTEIN ARGO-RELATED"/>
    <property type="match status" value="1"/>
</dbReference>
<dbReference type="InterPro" id="IPR001123">
    <property type="entry name" value="LeuE-type"/>
</dbReference>
<keyword evidence="4 6" id="KW-1133">Transmembrane helix</keyword>
<dbReference type="Pfam" id="PF01810">
    <property type="entry name" value="LysE"/>
    <property type="match status" value="1"/>
</dbReference>
<accession>N6YX74</accession>
<dbReference type="RefSeq" id="WP_004355860.1">
    <property type="nucleotide sequence ID" value="NZ_AMXF01000004.1"/>
</dbReference>
<gene>
    <name evidence="7" type="ORF">C667_01893</name>
</gene>
<keyword evidence="8" id="KW-1185">Reference proteome</keyword>
<keyword evidence="2" id="KW-1003">Cell membrane</keyword>
<feature type="transmembrane region" description="Helical" evidence="6">
    <location>
        <begin position="41"/>
        <end position="66"/>
    </location>
</feature>
<evidence type="ECO:0000256" key="3">
    <source>
        <dbReference type="ARBA" id="ARBA00022692"/>
    </source>
</evidence>
<evidence type="ECO:0000313" key="8">
    <source>
        <dbReference type="Proteomes" id="UP000013047"/>
    </source>
</evidence>
<reference evidence="7 8" key="1">
    <citation type="submission" date="2012-09" db="EMBL/GenBank/DDBJ databases">
        <title>Draft Genome Sequences of 6 Strains from Genus Thauera.</title>
        <authorList>
            <person name="Liu B."/>
            <person name="Shapleigh J.P."/>
            <person name="Frostegard A.H."/>
        </authorList>
    </citation>
    <scope>NUCLEOTIDE SEQUENCE [LARGE SCALE GENOMIC DNA]</scope>
    <source>
        <strain evidence="7 8">B4P</strain>
    </source>
</reference>
<dbReference type="AlphaFoldDB" id="N6YX74"/>
<feature type="transmembrane region" description="Helical" evidence="6">
    <location>
        <begin position="72"/>
        <end position="92"/>
    </location>
</feature>
<sequence length="209" mass="21478">MSVEQSLIAFSLAAMVLAATPGIDTALVLRMSISAGARRGLAAAFGIAAGCLLWGAVVATGLGALLAASGTVFTVVKFLGAAYLVWQGVLLLRSRGVRADAPAVAAGGETVGSAFAKGFLTNALNPKVGIFYLTLLPQFVPAGVEMASFSFLLASIHVAMSLLWFVLLVALTRRSVRFLQKPAVVAALDRLTGVVFLGFGLKLAVSQPA</sequence>
<dbReference type="Proteomes" id="UP000013047">
    <property type="component" value="Unassembled WGS sequence"/>
</dbReference>
<evidence type="ECO:0000256" key="1">
    <source>
        <dbReference type="ARBA" id="ARBA00004651"/>
    </source>
</evidence>
<keyword evidence="3 6" id="KW-0812">Transmembrane</keyword>
<evidence type="ECO:0000256" key="2">
    <source>
        <dbReference type="ARBA" id="ARBA00022475"/>
    </source>
</evidence>
<dbReference type="EMBL" id="AMXF01000004">
    <property type="protein sequence ID" value="ENO98861.1"/>
    <property type="molecule type" value="Genomic_DNA"/>
</dbReference>
<name>N6YX74_9RHOO</name>
<evidence type="ECO:0000256" key="4">
    <source>
        <dbReference type="ARBA" id="ARBA00022989"/>
    </source>
</evidence>
<feature type="transmembrane region" description="Helical" evidence="6">
    <location>
        <begin position="150"/>
        <end position="171"/>
    </location>
</feature>
<dbReference type="PANTHER" id="PTHR30086">
    <property type="entry name" value="ARGININE EXPORTER PROTEIN ARGO"/>
    <property type="match status" value="1"/>
</dbReference>